<comment type="subcellular location">
    <subcellularLocation>
        <location evidence="1">Cell outer membrane</location>
    </subcellularLocation>
</comment>
<dbReference type="Pfam" id="PF13505">
    <property type="entry name" value="OMP_b-brl"/>
    <property type="match status" value="1"/>
</dbReference>
<feature type="signal peptide" evidence="6">
    <location>
        <begin position="1"/>
        <end position="21"/>
    </location>
</feature>
<dbReference type="PANTHER" id="PTHR34001:SF3">
    <property type="entry name" value="BLL7405 PROTEIN"/>
    <property type="match status" value="1"/>
</dbReference>
<dbReference type="RefSeq" id="WP_110808028.1">
    <property type="nucleotide sequence ID" value="NZ_JAANCM010000007.1"/>
</dbReference>
<feature type="chain" id="PRO_5041443049" evidence="6">
    <location>
        <begin position="22"/>
        <end position="205"/>
    </location>
</feature>
<dbReference type="InterPro" id="IPR051692">
    <property type="entry name" value="OMP-like"/>
</dbReference>
<reference evidence="8" key="1">
    <citation type="submission" date="2020-03" db="EMBL/GenBank/DDBJ databases">
        <title>Ferranicluibacter endophyticum gen. nov., sp. nov., a new genus isolated from Rubus ulmifolius Schott. stem.</title>
        <authorList>
            <person name="Roca-Couso R."/>
            <person name="Flores-Felix J.D."/>
            <person name="Igual J.M."/>
            <person name="Rivas R."/>
        </authorList>
    </citation>
    <scope>NUCLEOTIDE SEQUENCE</scope>
    <source>
        <strain evidence="8">CRRU44</strain>
    </source>
</reference>
<evidence type="ECO:0000256" key="5">
    <source>
        <dbReference type="ARBA" id="ARBA00038306"/>
    </source>
</evidence>
<feature type="domain" description="Outer membrane protein beta-barrel" evidence="7">
    <location>
        <begin position="37"/>
        <end position="205"/>
    </location>
</feature>
<dbReference type="Proteomes" id="UP001155840">
    <property type="component" value="Unassembled WGS sequence"/>
</dbReference>
<keyword evidence="2 6" id="KW-0732">Signal</keyword>
<name>A0AA43ZHB2_9HYPH</name>
<evidence type="ECO:0000256" key="4">
    <source>
        <dbReference type="ARBA" id="ARBA00023237"/>
    </source>
</evidence>
<gene>
    <name evidence="8" type="ORF">G8E10_14410</name>
</gene>
<dbReference type="Gene3D" id="2.40.160.20">
    <property type="match status" value="1"/>
</dbReference>
<dbReference type="PANTHER" id="PTHR34001">
    <property type="entry name" value="BLL7405 PROTEIN"/>
    <property type="match status" value="1"/>
</dbReference>
<dbReference type="InterPro" id="IPR011250">
    <property type="entry name" value="OMP/PagP_B-barrel"/>
</dbReference>
<evidence type="ECO:0000313" key="9">
    <source>
        <dbReference type="Proteomes" id="UP001155840"/>
    </source>
</evidence>
<dbReference type="AlphaFoldDB" id="A0AA43ZHB2"/>
<evidence type="ECO:0000256" key="3">
    <source>
        <dbReference type="ARBA" id="ARBA00023136"/>
    </source>
</evidence>
<dbReference type="GO" id="GO:0009279">
    <property type="term" value="C:cell outer membrane"/>
    <property type="evidence" value="ECO:0007669"/>
    <property type="project" value="UniProtKB-SubCell"/>
</dbReference>
<comment type="similarity">
    <text evidence="5">Belongs to the Omp25/RopB family.</text>
</comment>
<evidence type="ECO:0000256" key="2">
    <source>
        <dbReference type="ARBA" id="ARBA00022729"/>
    </source>
</evidence>
<organism evidence="8 9">
    <name type="scientific">Ferranicluibacter rubi</name>
    <dbReference type="NCBI Taxonomy" id="2715133"/>
    <lineage>
        <taxon>Bacteria</taxon>
        <taxon>Pseudomonadati</taxon>
        <taxon>Pseudomonadota</taxon>
        <taxon>Alphaproteobacteria</taxon>
        <taxon>Hyphomicrobiales</taxon>
        <taxon>Rhizobiaceae</taxon>
        <taxon>Ferranicluibacter</taxon>
    </lineage>
</organism>
<sequence>MNIRILALTILSSATALPALSADMNVLEDAPQPVQQVSSTYDWSGFYLGGQGGYAWMTGDVRGIERELDGGAAGAHAGYNLQSGSIVYGIENDVNYNFDSKGSAKTEWDASGRARVGYALDRTLIFATAGVAAAGAVVERPAAGKKDEILIGWTAGGGIEHAVTDNILVRGEYRYTDFGEKDFGDSVGKFGATQNKVILGASFKF</sequence>
<evidence type="ECO:0000313" key="8">
    <source>
        <dbReference type="EMBL" id="NHT76928.1"/>
    </source>
</evidence>
<dbReference type="InterPro" id="IPR027385">
    <property type="entry name" value="Beta-barrel_OMP"/>
</dbReference>
<keyword evidence="3" id="KW-0472">Membrane</keyword>
<dbReference type="EMBL" id="JAANCM010000007">
    <property type="protein sequence ID" value="NHT76928.1"/>
    <property type="molecule type" value="Genomic_DNA"/>
</dbReference>
<keyword evidence="4" id="KW-0998">Cell outer membrane</keyword>
<evidence type="ECO:0000256" key="1">
    <source>
        <dbReference type="ARBA" id="ARBA00004442"/>
    </source>
</evidence>
<dbReference type="SUPFAM" id="SSF56925">
    <property type="entry name" value="OMPA-like"/>
    <property type="match status" value="1"/>
</dbReference>
<keyword evidence="9" id="KW-1185">Reference proteome</keyword>
<comment type="caution">
    <text evidence="8">The sequence shown here is derived from an EMBL/GenBank/DDBJ whole genome shotgun (WGS) entry which is preliminary data.</text>
</comment>
<proteinExistence type="inferred from homology"/>
<evidence type="ECO:0000256" key="6">
    <source>
        <dbReference type="SAM" id="SignalP"/>
    </source>
</evidence>
<evidence type="ECO:0000259" key="7">
    <source>
        <dbReference type="Pfam" id="PF13505"/>
    </source>
</evidence>
<accession>A0AA43ZHB2</accession>
<protein>
    <submittedName>
        <fullName evidence="8">Porin family protein</fullName>
    </submittedName>
</protein>